<evidence type="ECO:0000313" key="3">
    <source>
        <dbReference type="Proteomes" id="UP000181969"/>
    </source>
</evidence>
<protein>
    <recommendedName>
        <fullName evidence="4">Glycosyltransferase RgtA/B/C/D-like domain-containing protein</fullName>
    </recommendedName>
</protein>
<accession>A0A1I4F4H4</accession>
<gene>
    <name evidence="2" type="ORF">SAMN05216438_101423</name>
</gene>
<sequence>MEFLNKSMYRILLWLFIAALAIMAVQPFTDAGFVEPISVVLCAGLLFFVLRFAYRKFHNMNKKGLKIFIFSFFAVFLLLQILSVTQIHTMVFGDPWHIQAQATRIMQGDMVWDVWIRQYPNLVPLVALNVGFMKLAEVLHISYYFVFYTFNILINTSIWALLIRFLWKKRAELAAFVSLLMLMLPMNYDFLLRVGYSDGFAILVLLIIALRFDKIQSTGSFGIWQFVSTALLFTLGFLARPNVIIILIALAILGLVAFSQRKKYKKLWLSILKLILASFVGIILAMGVTRGLASAMQYDLKGPDVFPTVNWIYEGLNTESMGEWTPVDRDYTLNHFGFETAKEANIAGIKERLAHLGKNPWMIPILLLAKFGQLWSCGTFATATDYQLFSGYYNWTKAPGWVIDNIGAINIFISTYAKALMTVFLFAIVYRLWKTKKEEISVFSLAILTTMGITLFHTLLWEVKPRYQFMTFALIILAAALSFDKIFSEKTVFKPEKGRSKFLKKTYPVMALLSLGLMLTVMQKQPKQEIVVNAQQHSVNHFGYSKGSIDLGAGESISQPFDLTTSANRIDFNSYANMEMKLLLEKKEAEQWKKVGETPILAEDAMTVLKTEMPVGHYRLRVENIQKVPVTMALMTNTENLDYPHLIELPNSEYASFGFSISQNEPKTKFSLGLILTFAVIYILGYFVILTVVKNND</sequence>
<feature type="transmembrane region" description="Helical" evidence="1">
    <location>
        <begin position="467"/>
        <end position="487"/>
    </location>
</feature>
<feature type="transmembrane region" description="Helical" evidence="1">
    <location>
        <begin position="670"/>
        <end position="693"/>
    </location>
</feature>
<evidence type="ECO:0000256" key="1">
    <source>
        <dbReference type="SAM" id="Phobius"/>
    </source>
</evidence>
<dbReference type="AlphaFoldDB" id="A0A1I4F4H4"/>
<keyword evidence="1" id="KW-0812">Transmembrane</keyword>
<feature type="transmembrane region" description="Helical" evidence="1">
    <location>
        <begin position="271"/>
        <end position="293"/>
    </location>
</feature>
<evidence type="ECO:0008006" key="4">
    <source>
        <dbReference type="Google" id="ProtNLM"/>
    </source>
</evidence>
<feature type="transmembrane region" description="Helical" evidence="1">
    <location>
        <begin position="141"/>
        <end position="163"/>
    </location>
</feature>
<keyword evidence="1" id="KW-1133">Transmembrane helix</keyword>
<feature type="transmembrane region" description="Helical" evidence="1">
    <location>
        <begin position="37"/>
        <end position="54"/>
    </location>
</feature>
<feature type="transmembrane region" description="Helical" evidence="1">
    <location>
        <begin position="66"/>
        <end position="87"/>
    </location>
</feature>
<feature type="transmembrane region" description="Helical" evidence="1">
    <location>
        <begin position="243"/>
        <end position="259"/>
    </location>
</feature>
<dbReference type="OrthoDB" id="2240371at2"/>
<feature type="transmembrane region" description="Helical" evidence="1">
    <location>
        <begin position="406"/>
        <end position="430"/>
    </location>
</feature>
<proteinExistence type="predicted"/>
<name>A0A1I4F4H4_9LACT</name>
<keyword evidence="1" id="KW-0472">Membrane</keyword>
<feature type="transmembrane region" description="Helical" evidence="1">
    <location>
        <begin position="194"/>
        <end position="212"/>
    </location>
</feature>
<dbReference type="RefSeq" id="WP_074750246.1">
    <property type="nucleotide sequence ID" value="NZ_CAXVJC010000014.1"/>
</dbReference>
<evidence type="ECO:0000313" key="2">
    <source>
        <dbReference type="EMBL" id="SFL12885.1"/>
    </source>
</evidence>
<dbReference type="EMBL" id="FOTJ01000001">
    <property type="protein sequence ID" value="SFL12885.1"/>
    <property type="molecule type" value="Genomic_DNA"/>
</dbReference>
<organism evidence="2 3">
    <name type="scientific">Lactococcus garvieae</name>
    <dbReference type="NCBI Taxonomy" id="1363"/>
    <lineage>
        <taxon>Bacteria</taxon>
        <taxon>Bacillati</taxon>
        <taxon>Bacillota</taxon>
        <taxon>Bacilli</taxon>
        <taxon>Lactobacillales</taxon>
        <taxon>Streptococcaceae</taxon>
        <taxon>Lactococcus</taxon>
    </lineage>
</organism>
<reference evidence="2 3" key="1">
    <citation type="submission" date="2016-10" db="EMBL/GenBank/DDBJ databases">
        <authorList>
            <person name="de Groot N.N."/>
        </authorList>
    </citation>
    <scope>NUCLEOTIDE SEQUENCE [LARGE SCALE GENOMIC DNA]</scope>
    <source>
        <strain evidence="2 3">M79</strain>
    </source>
</reference>
<feature type="transmembrane region" description="Helical" evidence="1">
    <location>
        <begin position="442"/>
        <end position="461"/>
    </location>
</feature>
<dbReference type="Proteomes" id="UP000181969">
    <property type="component" value="Unassembled WGS sequence"/>
</dbReference>